<dbReference type="STRING" id="281362.AT959_10295"/>
<name>A0A133XJF9_9RHOO</name>
<dbReference type="NCBIfam" id="NF038125">
    <property type="entry name" value="PEP_CTERM_THxN"/>
    <property type="match status" value="1"/>
</dbReference>
<comment type="caution">
    <text evidence="2">The sequence shown here is derived from an EMBL/GenBank/DDBJ whole genome shotgun (WGS) entry which is preliminary data.</text>
</comment>
<dbReference type="Proteomes" id="UP000070186">
    <property type="component" value="Unassembled WGS sequence"/>
</dbReference>
<dbReference type="InterPro" id="IPR013424">
    <property type="entry name" value="Ice-binding_C"/>
</dbReference>
<dbReference type="EMBL" id="LODL01000019">
    <property type="protein sequence ID" value="KXB31078.1"/>
    <property type="molecule type" value="Genomic_DNA"/>
</dbReference>
<sequence length="194" mass="19744">MTSTVSITHNNFPIPAGNSLTVVDILASLTLQSLTPSVGASGGASITFGVQFIETPNGGSGGICADGGAVNVGINGAGCADIFVISQNALNFPFDYDSDGAVNGYDPLPYYASFFADGFNYLSDAACAAAGAAAGCRGFETAEGLSTTADFKILITATPYIDPRTIPEPGSMALMGGALAALAWVSRRRKLQEI</sequence>
<dbReference type="NCBIfam" id="TIGR03382">
    <property type="entry name" value="GC_trans_RRR"/>
    <property type="match status" value="1"/>
</dbReference>
<dbReference type="NCBIfam" id="TIGR02595">
    <property type="entry name" value="PEP_CTERM"/>
    <property type="match status" value="1"/>
</dbReference>
<accession>A0A133XJF9</accession>
<reference evidence="2 3" key="1">
    <citation type="submission" date="2015-12" db="EMBL/GenBank/DDBJ databases">
        <title>Nitrous oxide reduction kinetics distinguish bacteria harboring typical versus atypical NosZ.</title>
        <authorList>
            <person name="Yoon S."/>
            <person name="Nissen S."/>
            <person name="Park D."/>
            <person name="Sanford R.A."/>
            <person name="Loeffler F.E."/>
        </authorList>
    </citation>
    <scope>NUCLEOTIDE SEQUENCE [LARGE SCALE GENOMIC DNA]</scope>
    <source>
        <strain evidence="2 3">ATCC BAA-841</strain>
    </source>
</reference>
<evidence type="ECO:0000313" key="3">
    <source>
        <dbReference type="Proteomes" id="UP000070186"/>
    </source>
</evidence>
<dbReference type="AlphaFoldDB" id="A0A133XJF9"/>
<proteinExistence type="predicted"/>
<evidence type="ECO:0000259" key="1">
    <source>
        <dbReference type="Pfam" id="PF07589"/>
    </source>
</evidence>
<feature type="domain" description="Ice-binding protein C-terminal" evidence="1">
    <location>
        <begin position="165"/>
        <end position="188"/>
    </location>
</feature>
<dbReference type="InterPro" id="IPR017756">
    <property type="entry name" value="TM_Gly-Cys-Arg_CS"/>
</dbReference>
<protein>
    <recommendedName>
        <fullName evidence="1">Ice-binding protein C-terminal domain-containing protein</fullName>
    </recommendedName>
</protein>
<organism evidence="2 3">
    <name type="scientific">Dechloromonas denitrificans</name>
    <dbReference type="NCBI Taxonomy" id="281362"/>
    <lineage>
        <taxon>Bacteria</taxon>
        <taxon>Pseudomonadati</taxon>
        <taxon>Pseudomonadota</taxon>
        <taxon>Betaproteobacteria</taxon>
        <taxon>Rhodocyclales</taxon>
        <taxon>Azonexaceae</taxon>
        <taxon>Dechloromonas</taxon>
    </lineage>
</organism>
<gene>
    <name evidence="2" type="ORF">AT959_10295</name>
</gene>
<dbReference type="Pfam" id="PF07589">
    <property type="entry name" value="PEP-CTERM"/>
    <property type="match status" value="1"/>
</dbReference>
<keyword evidence="3" id="KW-1185">Reference proteome</keyword>
<evidence type="ECO:0000313" key="2">
    <source>
        <dbReference type="EMBL" id="KXB31078.1"/>
    </source>
</evidence>